<reference evidence="1 2" key="1">
    <citation type="journal article" date="2018" name="Mol. Ecol.">
        <title>The obligate alkalophilic soda-lake fungus Sodiomyces alkalinus has shifted to a protein diet.</title>
        <authorList>
            <person name="Grum-Grzhimaylo A.A."/>
            <person name="Falkoski D.L."/>
            <person name="van den Heuvel J."/>
            <person name="Valero-Jimenez C.A."/>
            <person name="Min B."/>
            <person name="Choi I.G."/>
            <person name="Lipzen A."/>
            <person name="Daum C.G."/>
            <person name="Aanen D.K."/>
            <person name="Tsang A."/>
            <person name="Henrissat B."/>
            <person name="Bilanenko E.N."/>
            <person name="de Vries R.P."/>
            <person name="van Kan J.A.L."/>
            <person name="Grigoriev I.V."/>
            <person name="Debets A.J.M."/>
        </authorList>
    </citation>
    <scope>NUCLEOTIDE SEQUENCE [LARGE SCALE GENOMIC DNA]</scope>
    <source>
        <strain evidence="1 2">F11</strain>
    </source>
</reference>
<accession>A0A3N2PRF3</accession>
<evidence type="ECO:0000313" key="1">
    <source>
        <dbReference type="EMBL" id="ROT36926.1"/>
    </source>
</evidence>
<name>A0A3N2PRF3_SODAK</name>
<dbReference type="EMBL" id="ML119058">
    <property type="protein sequence ID" value="ROT36926.1"/>
    <property type="molecule type" value="Genomic_DNA"/>
</dbReference>
<dbReference type="Proteomes" id="UP000272025">
    <property type="component" value="Unassembled WGS sequence"/>
</dbReference>
<dbReference type="GeneID" id="39582887"/>
<sequence>MPPLCNRSVGLFAEEVPFCTRLDKWSTPSKEIPEPELACVNQEQASNNWYGKSETKEDGYFNGRAALTQNWKKKLGIAAVVPAVSRTRQGGRVTGGMEGDTQYVFHNENMQKLCIVGYGWGTGARQGWRTDRTTSTLQILASRIVAHLPASRLSELVPPGQGKDYVAAFIDWVGFLPRKISRWPDLSDQRKTVSFGHGPWNLEPLSSHRHARGVSPRSPIFGHFTTVTGTPGRNTRWLL</sequence>
<dbReference type="AlphaFoldDB" id="A0A3N2PRF3"/>
<keyword evidence="2" id="KW-1185">Reference proteome</keyword>
<protein>
    <submittedName>
        <fullName evidence="1">Uncharacterized protein</fullName>
    </submittedName>
</protein>
<evidence type="ECO:0000313" key="2">
    <source>
        <dbReference type="Proteomes" id="UP000272025"/>
    </source>
</evidence>
<organism evidence="1 2">
    <name type="scientific">Sodiomyces alkalinus (strain CBS 110278 / VKM F-3762 / F11)</name>
    <name type="common">Alkaliphilic filamentous fungus</name>
    <dbReference type="NCBI Taxonomy" id="1314773"/>
    <lineage>
        <taxon>Eukaryota</taxon>
        <taxon>Fungi</taxon>
        <taxon>Dikarya</taxon>
        <taxon>Ascomycota</taxon>
        <taxon>Pezizomycotina</taxon>
        <taxon>Sordariomycetes</taxon>
        <taxon>Hypocreomycetidae</taxon>
        <taxon>Glomerellales</taxon>
        <taxon>Plectosphaerellaceae</taxon>
        <taxon>Sodiomyces</taxon>
    </lineage>
</organism>
<gene>
    <name evidence="1" type="ORF">SODALDRAFT_361761</name>
</gene>
<proteinExistence type="predicted"/>
<dbReference type="RefSeq" id="XP_028464732.1">
    <property type="nucleotide sequence ID" value="XM_028614409.1"/>
</dbReference>